<organism evidence="1 2">
    <name type="scientific">Syntrophus aciditrophicus (strain SB)</name>
    <dbReference type="NCBI Taxonomy" id="56780"/>
    <lineage>
        <taxon>Bacteria</taxon>
        <taxon>Pseudomonadati</taxon>
        <taxon>Thermodesulfobacteriota</taxon>
        <taxon>Syntrophia</taxon>
        <taxon>Syntrophales</taxon>
        <taxon>Syntrophaceae</taxon>
        <taxon>Syntrophus</taxon>
    </lineage>
</organism>
<sequence>MALPLLSKNERSFFETGSSYDPFGGFVKGFLPFDCPCMKNYPMPAKTVWNLHDGNGK</sequence>
<keyword evidence="2" id="KW-1185">Reference proteome</keyword>
<accession>Q2LY64</accession>
<evidence type="ECO:0000313" key="1">
    <source>
        <dbReference type="EMBL" id="ABC79023.1"/>
    </source>
</evidence>
<dbReference type="KEGG" id="sat:SYN_02077"/>
<reference evidence="1 2" key="1">
    <citation type="journal article" date="2007" name="Proc. Natl. Acad. Sci. U.S.A.">
        <title>The genome of Syntrophus aciditrophicus: life at the thermodynamic limit of microbial growth.</title>
        <authorList>
            <person name="McInerney M.J."/>
            <person name="Rohlin L."/>
            <person name="Mouttaki H."/>
            <person name="Kim U."/>
            <person name="Krupp R.S."/>
            <person name="Rios-Hernandez L."/>
            <person name="Sieber J."/>
            <person name="Struchtemeyer C.G."/>
            <person name="Bhattacharyya A."/>
            <person name="Campbell J.W."/>
            <person name="Gunsalus R.P."/>
        </authorList>
    </citation>
    <scope>NUCLEOTIDE SEQUENCE [LARGE SCALE GENOMIC DNA]</scope>
    <source>
        <strain evidence="1 2">SB</strain>
    </source>
</reference>
<dbReference type="Proteomes" id="UP000001933">
    <property type="component" value="Chromosome"/>
</dbReference>
<dbReference type="HOGENOM" id="CLU_2995001_0_0_7"/>
<protein>
    <submittedName>
        <fullName evidence="1">Hypothetical cytosolic protein</fullName>
    </submittedName>
</protein>
<dbReference type="AlphaFoldDB" id="Q2LY64"/>
<evidence type="ECO:0000313" key="2">
    <source>
        <dbReference type="Proteomes" id="UP000001933"/>
    </source>
</evidence>
<dbReference type="STRING" id="56780.SYN_02077"/>
<proteinExistence type="predicted"/>
<dbReference type="InParanoid" id="Q2LY64"/>
<gene>
    <name evidence="1" type="ORF">SYN_02077</name>
</gene>
<dbReference type="EMBL" id="CP000252">
    <property type="protein sequence ID" value="ABC79023.1"/>
    <property type="molecule type" value="Genomic_DNA"/>
</dbReference>
<name>Q2LY64_SYNAS</name>